<evidence type="ECO:0000256" key="1">
    <source>
        <dbReference type="SAM" id="MobiDB-lite"/>
    </source>
</evidence>
<feature type="compositionally biased region" description="Polar residues" evidence="1">
    <location>
        <begin position="56"/>
        <end position="68"/>
    </location>
</feature>
<dbReference type="Gene3D" id="1.20.5.4010">
    <property type="match status" value="1"/>
</dbReference>
<proteinExistence type="predicted"/>
<reference evidence="4" key="1">
    <citation type="submission" date="2022-11" db="UniProtKB">
        <authorList>
            <consortium name="WormBaseParasite"/>
        </authorList>
    </citation>
    <scope>IDENTIFICATION</scope>
</reference>
<dbReference type="Proteomes" id="UP000887578">
    <property type="component" value="Unplaced"/>
</dbReference>
<name>A0A914Q5Y0_9BILA</name>
<feature type="domain" description="STAR protein homodimerisation region" evidence="2">
    <location>
        <begin position="91"/>
        <end position="122"/>
    </location>
</feature>
<dbReference type="Pfam" id="PF16544">
    <property type="entry name" value="STAR_dimer"/>
    <property type="match status" value="1"/>
</dbReference>
<keyword evidence="3" id="KW-1185">Reference proteome</keyword>
<dbReference type="WBParaSite" id="PDA_v2.g24383.t1">
    <property type="protein sequence ID" value="PDA_v2.g24383.t1"/>
    <property type="gene ID" value="PDA_v2.g24383"/>
</dbReference>
<evidence type="ECO:0000313" key="4">
    <source>
        <dbReference type="WBParaSite" id="PDA_v2.g24383.t1"/>
    </source>
</evidence>
<sequence>MGEPILEHNLGLTTSTPKSVSPNFNINNNNGNGITENQLNGSHSSASSVHNDSLAGSNSSTSVPPQNCNGGGTTTPSLIAAAFSTNKIPATVDYLTQLLKDKKQLAAFPNVFLHMERLVDDEKEGGT</sequence>
<protein>
    <submittedName>
        <fullName evidence="4">STAR protein homodimerisation region domain-containing protein</fullName>
    </submittedName>
</protein>
<dbReference type="AlphaFoldDB" id="A0A914Q5Y0"/>
<dbReference type="InterPro" id="IPR032377">
    <property type="entry name" value="STAR_dimer"/>
</dbReference>
<organism evidence="3 4">
    <name type="scientific">Panagrolaimus davidi</name>
    <dbReference type="NCBI Taxonomy" id="227884"/>
    <lineage>
        <taxon>Eukaryota</taxon>
        <taxon>Metazoa</taxon>
        <taxon>Ecdysozoa</taxon>
        <taxon>Nematoda</taxon>
        <taxon>Chromadorea</taxon>
        <taxon>Rhabditida</taxon>
        <taxon>Tylenchina</taxon>
        <taxon>Panagrolaimomorpha</taxon>
        <taxon>Panagrolaimoidea</taxon>
        <taxon>Panagrolaimidae</taxon>
        <taxon>Panagrolaimus</taxon>
    </lineage>
</organism>
<feature type="compositionally biased region" description="Low complexity" evidence="1">
    <location>
        <begin position="23"/>
        <end position="55"/>
    </location>
</feature>
<evidence type="ECO:0000313" key="3">
    <source>
        <dbReference type="Proteomes" id="UP000887578"/>
    </source>
</evidence>
<evidence type="ECO:0000259" key="2">
    <source>
        <dbReference type="Pfam" id="PF16544"/>
    </source>
</evidence>
<feature type="compositionally biased region" description="Polar residues" evidence="1">
    <location>
        <begin position="11"/>
        <end position="22"/>
    </location>
</feature>
<accession>A0A914Q5Y0</accession>
<feature type="region of interest" description="Disordered" evidence="1">
    <location>
        <begin position="1"/>
        <end position="74"/>
    </location>
</feature>